<dbReference type="Pfam" id="PF06271">
    <property type="entry name" value="RDD"/>
    <property type="match status" value="1"/>
</dbReference>
<gene>
    <name evidence="8" type="ORF">ALNOE001_13860</name>
</gene>
<dbReference type="Proteomes" id="UP000253099">
    <property type="component" value="Unassembled WGS sequence"/>
</dbReference>
<feature type="transmembrane region" description="Helical" evidence="6">
    <location>
        <begin position="12"/>
        <end position="34"/>
    </location>
</feature>
<proteinExistence type="predicted"/>
<feature type="domain" description="RDD" evidence="7">
    <location>
        <begin position="6"/>
        <end position="112"/>
    </location>
</feature>
<evidence type="ECO:0000259" key="7">
    <source>
        <dbReference type="Pfam" id="PF06271"/>
    </source>
</evidence>
<evidence type="ECO:0000256" key="5">
    <source>
        <dbReference type="SAM" id="Coils"/>
    </source>
</evidence>
<evidence type="ECO:0000256" key="1">
    <source>
        <dbReference type="ARBA" id="ARBA00004141"/>
    </source>
</evidence>
<keyword evidence="5" id="KW-0175">Coiled coil</keyword>
<keyword evidence="2 6" id="KW-0812">Transmembrane</keyword>
<accession>A0A366MBF9</accession>
<comment type="caution">
    <text evidence="8">The sequence shown here is derived from an EMBL/GenBank/DDBJ whole genome shotgun (WGS) entry which is preliminary data.</text>
</comment>
<feature type="coiled-coil region" evidence="5">
    <location>
        <begin position="136"/>
        <end position="164"/>
    </location>
</feature>
<keyword evidence="3 6" id="KW-1133">Transmembrane helix</keyword>
<feature type="transmembrane region" description="Helical" evidence="6">
    <location>
        <begin position="40"/>
        <end position="61"/>
    </location>
</feature>
<dbReference type="AlphaFoldDB" id="A0A366MBF9"/>
<protein>
    <recommendedName>
        <fullName evidence="7">RDD domain-containing protein</fullName>
    </recommendedName>
</protein>
<organism evidence="8 9">
    <name type="scientific">Candidatus Methanobinarius endosymbioticus</name>
    <dbReference type="NCBI Taxonomy" id="2006182"/>
    <lineage>
        <taxon>Archaea</taxon>
        <taxon>Methanobacteriati</taxon>
        <taxon>Methanobacteriota</taxon>
        <taxon>Methanomada group</taxon>
        <taxon>Methanobacteria</taxon>
        <taxon>Methanobacteriales</taxon>
        <taxon>Methanobacteriaceae</taxon>
        <taxon>Candidatus Methanobinarius</taxon>
    </lineage>
</organism>
<comment type="subcellular location">
    <subcellularLocation>
        <location evidence="1">Membrane</location>
        <topology evidence="1">Multi-pass membrane protein</topology>
    </subcellularLocation>
</comment>
<evidence type="ECO:0000256" key="2">
    <source>
        <dbReference type="ARBA" id="ARBA00022692"/>
    </source>
</evidence>
<evidence type="ECO:0000256" key="4">
    <source>
        <dbReference type="ARBA" id="ARBA00023136"/>
    </source>
</evidence>
<sequence>MVSIFKKRILAYLADYFIVSAIIWISAQLLYFIILPLSGLFVYECLVILTPIVGIIYFVLLENKWGTTVGKHLLFLEVVSTDDYNYHERIPYKQAIIRNLSKIYWLPIIVDIIIGRLVGSSNERILGRYAKTKVILEEIARNSEEKKMEEVELKENKLEETNLEEVESSKDEL</sequence>
<name>A0A366MBF9_9EURY</name>
<dbReference type="EMBL" id="NIZT01000033">
    <property type="protein sequence ID" value="RBQ22914.1"/>
    <property type="molecule type" value="Genomic_DNA"/>
</dbReference>
<evidence type="ECO:0000256" key="6">
    <source>
        <dbReference type="SAM" id="Phobius"/>
    </source>
</evidence>
<evidence type="ECO:0000313" key="8">
    <source>
        <dbReference type="EMBL" id="RBQ22914.1"/>
    </source>
</evidence>
<evidence type="ECO:0000256" key="3">
    <source>
        <dbReference type="ARBA" id="ARBA00022989"/>
    </source>
</evidence>
<evidence type="ECO:0000313" key="9">
    <source>
        <dbReference type="Proteomes" id="UP000253099"/>
    </source>
</evidence>
<dbReference type="InterPro" id="IPR010432">
    <property type="entry name" value="RDD"/>
</dbReference>
<keyword evidence="4 6" id="KW-0472">Membrane</keyword>
<keyword evidence="9" id="KW-1185">Reference proteome</keyword>
<dbReference type="GO" id="GO:0016020">
    <property type="term" value="C:membrane"/>
    <property type="evidence" value="ECO:0007669"/>
    <property type="project" value="UniProtKB-SubCell"/>
</dbReference>
<reference evidence="8 9" key="1">
    <citation type="submission" date="2018-06" db="EMBL/GenBank/DDBJ databases">
        <title>Genomic insight into two independent archaeal endosymbiosis events.</title>
        <authorList>
            <person name="Lind A.E."/>
            <person name="Lewis W.H."/>
            <person name="Spang A."/>
            <person name="Guy L."/>
            <person name="Embley M.T."/>
            <person name="Ettema T.J.G."/>
        </authorList>
    </citation>
    <scope>NUCLEOTIDE SEQUENCE [LARGE SCALE GENOMIC DNA]</scope>
    <source>
        <strain evidence="8">NOE</strain>
    </source>
</reference>